<name>A0ACC2C3D4_DIPCM</name>
<comment type="caution">
    <text evidence="1">The sequence shown here is derived from an EMBL/GenBank/DDBJ whole genome shotgun (WGS) entry which is preliminary data.</text>
</comment>
<protein>
    <submittedName>
        <fullName evidence="1">Uncharacterized protein</fullName>
    </submittedName>
</protein>
<sequence length="291" mass="32949">MDQSLVCAEVYMDHLLPTLHLLAGTTEGLSQSIRHKAVKFAADKSLALTGSGSCWSAALKKKLRLSVEENRADLAASNQVSEKHAILLGSRKIRGNNYPIVDNSVEVNLRKQKSHVNADTRHPEGVNMEAKKDIMEAKKERHLTRYSSCFRRYRRCTVTSPKLARCIYRRTSRRSKNINFGLNSFSSADRSLRLGANAISCKFGSHHKLIFKRVQKKDLKKLVPKVKQVRPLLADEPFLDRVQTLQQLVPGGARMKTDHLLHESIDYIFCLRFQVDMMKSLLAATDARSHV</sequence>
<reference evidence="2" key="1">
    <citation type="journal article" date="2024" name="Proc. Natl. Acad. Sci. U.S.A.">
        <title>Extraordinary preservation of gene collinearity over three hundred million years revealed in homosporous lycophytes.</title>
        <authorList>
            <person name="Li C."/>
            <person name="Wickell D."/>
            <person name="Kuo L.Y."/>
            <person name="Chen X."/>
            <person name="Nie B."/>
            <person name="Liao X."/>
            <person name="Peng D."/>
            <person name="Ji J."/>
            <person name="Jenkins J."/>
            <person name="Williams M."/>
            <person name="Shu S."/>
            <person name="Plott C."/>
            <person name="Barry K."/>
            <person name="Rajasekar S."/>
            <person name="Grimwood J."/>
            <person name="Han X."/>
            <person name="Sun S."/>
            <person name="Hou Z."/>
            <person name="He W."/>
            <person name="Dai G."/>
            <person name="Sun C."/>
            <person name="Schmutz J."/>
            <person name="Leebens-Mack J.H."/>
            <person name="Li F.W."/>
            <person name="Wang L."/>
        </authorList>
    </citation>
    <scope>NUCLEOTIDE SEQUENCE [LARGE SCALE GENOMIC DNA]</scope>
    <source>
        <strain evidence="2">cv. PW_Plant_1</strain>
    </source>
</reference>
<organism evidence="1 2">
    <name type="scientific">Diphasiastrum complanatum</name>
    <name type="common">Issler's clubmoss</name>
    <name type="synonym">Lycopodium complanatum</name>
    <dbReference type="NCBI Taxonomy" id="34168"/>
    <lineage>
        <taxon>Eukaryota</taxon>
        <taxon>Viridiplantae</taxon>
        <taxon>Streptophyta</taxon>
        <taxon>Embryophyta</taxon>
        <taxon>Tracheophyta</taxon>
        <taxon>Lycopodiopsida</taxon>
        <taxon>Lycopodiales</taxon>
        <taxon>Lycopodiaceae</taxon>
        <taxon>Lycopodioideae</taxon>
        <taxon>Diphasiastrum</taxon>
    </lineage>
</organism>
<evidence type="ECO:0000313" key="1">
    <source>
        <dbReference type="EMBL" id="KAJ7536491.1"/>
    </source>
</evidence>
<evidence type="ECO:0000313" key="2">
    <source>
        <dbReference type="Proteomes" id="UP001162992"/>
    </source>
</evidence>
<accession>A0ACC2C3D4</accession>
<dbReference type="EMBL" id="CM055103">
    <property type="protein sequence ID" value="KAJ7536491.1"/>
    <property type="molecule type" value="Genomic_DNA"/>
</dbReference>
<keyword evidence="2" id="KW-1185">Reference proteome</keyword>
<proteinExistence type="predicted"/>
<gene>
    <name evidence="1" type="ORF">O6H91_12G071600</name>
</gene>
<dbReference type="Proteomes" id="UP001162992">
    <property type="component" value="Chromosome 12"/>
</dbReference>